<dbReference type="OrthoDB" id="2381339at2"/>
<evidence type="ECO:0000313" key="2">
    <source>
        <dbReference type="Proteomes" id="UP000241639"/>
    </source>
</evidence>
<evidence type="ECO:0000313" key="1">
    <source>
        <dbReference type="EMBL" id="PTM57542.1"/>
    </source>
</evidence>
<accession>A0A2T4Z6M6</accession>
<comment type="caution">
    <text evidence="1">The sequence shown here is derived from an EMBL/GenBank/DDBJ whole genome shotgun (WGS) entry which is preliminary data.</text>
</comment>
<dbReference type="RefSeq" id="WP_107724437.1">
    <property type="nucleotide sequence ID" value="NZ_PZZP01000001.1"/>
</dbReference>
<organism evidence="1 2">
    <name type="scientific">Desmospora activa DSM 45169</name>
    <dbReference type="NCBI Taxonomy" id="1121389"/>
    <lineage>
        <taxon>Bacteria</taxon>
        <taxon>Bacillati</taxon>
        <taxon>Bacillota</taxon>
        <taxon>Bacilli</taxon>
        <taxon>Bacillales</taxon>
        <taxon>Thermoactinomycetaceae</taxon>
        <taxon>Desmospora</taxon>
    </lineage>
</organism>
<sequence length="138" mass="15875">MGFCCGATMVGAVGTLRQGSTIIHNVPLLFCPVCHHVEVHHAVEHEFQLMLEYARGDGAREVNLKDNIEPEMIAEWKECCTSFQEGYPEVVLREQIDMALDLMNVAKDLGDEEWEKTLKHRLHRLGKQLRRFQKTKSR</sequence>
<name>A0A2T4Z6M6_9BACL</name>
<protein>
    <recommendedName>
        <fullName evidence="3">YgiT-type zinc finger domain-containing protein</fullName>
    </recommendedName>
</protein>
<keyword evidence="2" id="KW-1185">Reference proteome</keyword>
<gene>
    <name evidence="1" type="ORF">C8J48_0090</name>
</gene>
<proteinExistence type="predicted"/>
<dbReference type="Proteomes" id="UP000241639">
    <property type="component" value="Unassembled WGS sequence"/>
</dbReference>
<dbReference type="EMBL" id="PZZP01000001">
    <property type="protein sequence ID" value="PTM57542.1"/>
    <property type="molecule type" value="Genomic_DNA"/>
</dbReference>
<reference evidence="1 2" key="1">
    <citation type="submission" date="2018-04" db="EMBL/GenBank/DDBJ databases">
        <title>Genomic Encyclopedia of Archaeal and Bacterial Type Strains, Phase II (KMG-II): from individual species to whole genera.</title>
        <authorList>
            <person name="Goeker M."/>
        </authorList>
    </citation>
    <scope>NUCLEOTIDE SEQUENCE [LARGE SCALE GENOMIC DNA]</scope>
    <source>
        <strain evidence="1 2">DSM 45169</strain>
    </source>
</reference>
<evidence type="ECO:0008006" key="3">
    <source>
        <dbReference type="Google" id="ProtNLM"/>
    </source>
</evidence>
<dbReference type="AlphaFoldDB" id="A0A2T4Z6M6"/>